<evidence type="ECO:0008006" key="2">
    <source>
        <dbReference type="Google" id="ProtNLM"/>
    </source>
</evidence>
<protein>
    <recommendedName>
        <fullName evidence="2">Rhs-family protein</fullName>
    </recommendedName>
</protein>
<sequence length="358" mass="39557">MAAGWLLAGCDGRTTEEVIPASGCRLENYTFARGQPGSGGSYVNEQATYTYDARGNLLRADTVVHGGEASYTYQRQMTSRYTYDAEGFLSSHVSARNQRYTHSDGNTETLQQSLNIAYTYADGRLSGYVSLHSLSRNISLDGTGVKKGATTRVQGSYAYDATGNLLTYTTRRTYDDLPPAGDGRPLDAEGTEMTWVYRNDQLADVIQKTGGIETRPATIVNGLVTRMNAYGGYCRNEYDGRDRLIRSEEYQDDQLIATNVQEWADGRPASDALPGYKGFPDPKPAYGRRGVLRRQHATWGVPGSGIRSDAEFTYFHQFNAQGFVTAVTSEGRRLVDPGRNAYQSEGTPEPTVFTYRCR</sequence>
<gene>
    <name evidence="1" type="ORF">AVDCRST_MAG56-3272</name>
</gene>
<dbReference type="AlphaFoldDB" id="A0A6J4JBU2"/>
<proteinExistence type="predicted"/>
<reference evidence="1" key="1">
    <citation type="submission" date="2020-02" db="EMBL/GenBank/DDBJ databases">
        <authorList>
            <person name="Meier V. D."/>
        </authorList>
    </citation>
    <scope>NUCLEOTIDE SEQUENCE</scope>
    <source>
        <strain evidence="1">AVDCRST_MAG56</strain>
    </source>
</reference>
<accession>A0A6J4JBU2</accession>
<dbReference type="Gene3D" id="2.180.10.10">
    <property type="entry name" value="RHS repeat-associated core"/>
    <property type="match status" value="1"/>
</dbReference>
<evidence type="ECO:0000313" key="1">
    <source>
        <dbReference type="EMBL" id="CAA9274625.1"/>
    </source>
</evidence>
<organism evidence="1">
    <name type="scientific">uncultured Cytophagales bacterium</name>
    <dbReference type="NCBI Taxonomy" id="158755"/>
    <lineage>
        <taxon>Bacteria</taxon>
        <taxon>Pseudomonadati</taxon>
        <taxon>Bacteroidota</taxon>
        <taxon>Sphingobacteriia</taxon>
        <taxon>Sphingobacteriales</taxon>
        <taxon>environmental samples</taxon>
    </lineage>
</organism>
<dbReference type="EMBL" id="CADCTQ010000276">
    <property type="protein sequence ID" value="CAA9274625.1"/>
    <property type="molecule type" value="Genomic_DNA"/>
</dbReference>
<name>A0A6J4JBU2_9SPHI</name>